<sequence length="479" mass="55705">MGSDIQHSFFSETDFRQFRENLRKETKILMDWFSSEVFENSGEMCGFELEGWLVNENYTPAPRNGEFLEKVNSNLVVAELSKYNFEINTHPHPLDKNLPAYLQEALSKTWRSCVHHAETMNCRVLMIGILPTIEDRMLTLEHISPLQRFAALNREILRSRKRKPLKIHIEGQRETLTVTHHDVMAEAATTSLQIHLQVSPETAARHYNIAQILSAPMVALTANSPFLFAKELWDETRIPLFEQAVNIPSFCDKSGRIISRVTFGSGYVRNSLKELFLENLDGFPILLPETFEEDFNWLNHLRLHNGTIWRWNRPLIGLNDSGTPHLRIEHRVPSAGPSIPDTVANILFFYGTMFHLIEQNNPIEQEISFEDARNNFYLAAKKGLDTQIVWRKGKHIPIREILLHELLPGAIRCLKRKGIDQKQIEYTLDEIVRQRVKTGRTGAFWQKAYINRHGPRFQEMTHTYHENQNQQKPVHTWKI</sequence>
<dbReference type="GO" id="GO:0016879">
    <property type="term" value="F:ligase activity, forming carbon-nitrogen bonds"/>
    <property type="evidence" value="ECO:0007669"/>
    <property type="project" value="TreeGrafter"/>
</dbReference>
<dbReference type="Pfam" id="PF04107">
    <property type="entry name" value="GCS2"/>
    <property type="match status" value="1"/>
</dbReference>
<evidence type="ECO:0008006" key="2">
    <source>
        <dbReference type="Google" id="ProtNLM"/>
    </source>
</evidence>
<dbReference type="PANTHER" id="PTHR36510:SF3">
    <property type="entry name" value="CONSERVED PROTEIN"/>
    <property type="match status" value="1"/>
</dbReference>
<dbReference type="HOGENOM" id="CLU_029030_0_0_10"/>
<dbReference type="Gene3D" id="3.30.590.20">
    <property type="match status" value="1"/>
</dbReference>
<gene>
    <name evidence="1" type="ordered locus">Cphamn1_2112</name>
</gene>
<accession>B3EN32</accession>
<proteinExistence type="predicted"/>
<dbReference type="STRING" id="331678.Cphamn1_2112"/>
<organism evidence="1">
    <name type="scientific">Chlorobium phaeobacteroides (strain BS1)</name>
    <dbReference type="NCBI Taxonomy" id="331678"/>
    <lineage>
        <taxon>Bacteria</taxon>
        <taxon>Pseudomonadati</taxon>
        <taxon>Chlorobiota</taxon>
        <taxon>Chlorobiia</taxon>
        <taxon>Chlorobiales</taxon>
        <taxon>Chlorobiaceae</taxon>
        <taxon>Chlorobium/Pelodictyon group</taxon>
        <taxon>Chlorobium</taxon>
    </lineage>
</organism>
<dbReference type="PIRSF" id="PIRSF012666">
    <property type="entry name" value="UCP012666"/>
    <property type="match status" value="1"/>
</dbReference>
<dbReference type="InterPro" id="IPR006336">
    <property type="entry name" value="GCS2"/>
</dbReference>
<dbReference type="SUPFAM" id="SSF55931">
    <property type="entry name" value="Glutamine synthetase/guanido kinase"/>
    <property type="match status" value="1"/>
</dbReference>
<dbReference type="PANTHER" id="PTHR36510">
    <property type="entry name" value="GLUTAMATE--CYSTEINE LIGASE 2-RELATED"/>
    <property type="match status" value="1"/>
</dbReference>
<dbReference type="InterPro" id="IPR050141">
    <property type="entry name" value="GCL_type2/YbdK_subfam"/>
</dbReference>
<dbReference type="OrthoDB" id="240589at2"/>
<evidence type="ECO:0000313" key="1">
    <source>
        <dbReference type="EMBL" id="ACE05021.1"/>
    </source>
</evidence>
<dbReference type="InterPro" id="IPR016602">
    <property type="entry name" value="UCP012666"/>
</dbReference>
<dbReference type="eggNOG" id="COG2170">
    <property type="taxonomic scope" value="Bacteria"/>
</dbReference>
<dbReference type="InterPro" id="IPR014746">
    <property type="entry name" value="Gln_synth/guanido_kin_cat_dom"/>
</dbReference>
<protein>
    <recommendedName>
        <fullName evidence="2">Glutamate--cysteine ligase</fullName>
    </recommendedName>
</protein>
<dbReference type="EMBL" id="CP001101">
    <property type="protein sequence ID" value="ACE05021.1"/>
    <property type="molecule type" value="Genomic_DNA"/>
</dbReference>
<dbReference type="AlphaFoldDB" id="B3EN32"/>
<reference evidence="1" key="1">
    <citation type="submission" date="2008-06" db="EMBL/GenBank/DDBJ databases">
        <title>Complete sequence of Chlorobium phaeobacteroides BS1.</title>
        <authorList>
            <consortium name="US DOE Joint Genome Institute"/>
            <person name="Lucas S."/>
            <person name="Copeland A."/>
            <person name="Lapidus A."/>
            <person name="Glavina del Rio T."/>
            <person name="Dalin E."/>
            <person name="Tice H."/>
            <person name="Bruce D."/>
            <person name="Goodwin L."/>
            <person name="Pitluck S."/>
            <person name="Schmutz J."/>
            <person name="Larimer F."/>
            <person name="Land M."/>
            <person name="Hauser L."/>
            <person name="Kyrpides N."/>
            <person name="Ovchinnikova G."/>
            <person name="Li T."/>
            <person name="Liu Z."/>
            <person name="Zhao F."/>
            <person name="Overmann J."/>
            <person name="Bryant D.A."/>
            <person name="Richardson P."/>
        </authorList>
    </citation>
    <scope>NUCLEOTIDE SEQUENCE [LARGE SCALE GENOMIC DNA]</scope>
    <source>
        <strain evidence="1">BS1</strain>
    </source>
</reference>
<name>B3EN32_CHLPB</name>
<dbReference type="KEGG" id="cpb:Cphamn1_2112"/>